<dbReference type="GO" id="GO:0005737">
    <property type="term" value="C:cytoplasm"/>
    <property type="evidence" value="ECO:0007669"/>
    <property type="project" value="UniProtKB-ARBA"/>
</dbReference>
<dbReference type="GO" id="GO:1990904">
    <property type="term" value="C:ribonucleoprotein complex"/>
    <property type="evidence" value="ECO:0007669"/>
    <property type="project" value="UniProtKB-KW"/>
</dbReference>
<evidence type="ECO:0000313" key="8">
    <source>
        <dbReference type="Proteomes" id="UP000176951"/>
    </source>
</evidence>
<comment type="subunit">
    <text evidence="5">Part of the 30S ribosomal subunit. Contacts proteins S5 and S12.</text>
</comment>
<dbReference type="NCBIfam" id="NF001109">
    <property type="entry name" value="PRK00136.1"/>
    <property type="match status" value="1"/>
</dbReference>
<evidence type="ECO:0000256" key="6">
    <source>
        <dbReference type="RuleBase" id="RU003660"/>
    </source>
</evidence>
<comment type="similarity">
    <text evidence="1 5 6">Belongs to the universal ribosomal protein uS8 family.</text>
</comment>
<sequence length="130" mass="14615">MFTDPIADMLTRIRNGYAVKKETVSLPYSKFKYGIAQVLAKEGFIAEAERKGRGSSRTLSLKLSYFDGEPAVTNFMRISRPGQRVYTSYRDIGRARRGFGVTILSTPKGLLTDKEARKNKLGGEVLCEIW</sequence>
<keyword evidence="3 5" id="KW-0687">Ribonucleoprotein</keyword>
<keyword evidence="2 5" id="KW-0689">Ribosomal protein</keyword>
<proteinExistence type="inferred from homology"/>
<evidence type="ECO:0000256" key="5">
    <source>
        <dbReference type="HAMAP-Rule" id="MF_01302"/>
    </source>
</evidence>
<accession>A0A1G2PUR7</accession>
<reference evidence="7 8" key="1">
    <citation type="journal article" date="2016" name="Nat. Commun.">
        <title>Thousands of microbial genomes shed light on interconnected biogeochemical processes in an aquifer system.</title>
        <authorList>
            <person name="Anantharaman K."/>
            <person name="Brown C.T."/>
            <person name="Hug L.A."/>
            <person name="Sharon I."/>
            <person name="Castelle C.J."/>
            <person name="Probst A.J."/>
            <person name="Thomas B.C."/>
            <person name="Singh A."/>
            <person name="Wilkins M.J."/>
            <person name="Karaoz U."/>
            <person name="Brodie E.L."/>
            <person name="Williams K.H."/>
            <person name="Hubbard S.S."/>
            <person name="Banfield J.F."/>
        </authorList>
    </citation>
    <scope>NUCLEOTIDE SEQUENCE [LARGE SCALE GENOMIC DNA]</scope>
</reference>
<dbReference type="PANTHER" id="PTHR11758">
    <property type="entry name" value="40S RIBOSOMAL PROTEIN S15A"/>
    <property type="match status" value="1"/>
</dbReference>
<dbReference type="Gene3D" id="3.30.1490.10">
    <property type="match status" value="1"/>
</dbReference>
<evidence type="ECO:0000256" key="4">
    <source>
        <dbReference type="ARBA" id="ARBA00035258"/>
    </source>
</evidence>
<dbReference type="InterPro" id="IPR047863">
    <property type="entry name" value="Ribosomal_uS8_CS"/>
</dbReference>
<organism evidence="7 8">
    <name type="scientific">Candidatus Terrybacteria bacterium RIFCSPLOWO2_01_FULL_40_23</name>
    <dbReference type="NCBI Taxonomy" id="1802366"/>
    <lineage>
        <taxon>Bacteria</taxon>
        <taxon>Candidatus Terryibacteriota</taxon>
    </lineage>
</organism>
<dbReference type="GO" id="GO:0019843">
    <property type="term" value="F:rRNA binding"/>
    <property type="evidence" value="ECO:0007669"/>
    <property type="project" value="UniProtKB-UniRule"/>
</dbReference>
<dbReference type="EMBL" id="MHSW01000014">
    <property type="protein sequence ID" value="OHA52045.1"/>
    <property type="molecule type" value="Genomic_DNA"/>
</dbReference>
<comment type="function">
    <text evidence="5">One of the primary rRNA binding proteins, it binds directly to 16S rRNA central domain where it helps coordinate assembly of the platform of the 30S subunit.</text>
</comment>
<dbReference type="HAMAP" id="MF_01302_B">
    <property type="entry name" value="Ribosomal_uS8_B"/>
    <property type="match status" value="1"/>
</dbReference>
<dbReference type="GO" id="GO:0005840">
    <property type="term" value="C:ribosome"/>
    <property type="evidence" value="ECO:0007669"/>
    <property type="project" value="UniProtKB-KW"/>
</dbReference>
<dbReference type="SUPFAM" id="SSF56047">
    <property type="entry name" value="Ribosomal protein S8"/>
    <property type="match status" value="1"/>
</dbReference>
<evidence type="ECO:0000256" key="2">
    <source>
        <dbReference type="ARBA" id="ARBA00022980"/>
    </source>
</evidence>
<name>A0A1G2PUR7_9BACT</name>
<protein>
    <recommendedName>
        <fullName evidence="4 5">Small ribosomal subunit protein uS8</fullName>
    </recommendedName>
</protein>
<dbReference type="Pfam" id="PF00410">
    <property type="entry name" value="Ribosomal_S8"/>
    <property type="match status" value="1"/>
</dbReference>
<evidence type="ECO:0000256" key="3">
    <source>
        <dbReference type="ARBA" id="ARBA00023274"/>
    </source>
</evidence>
<evidence type="ECO:0000256" key="1">
    <source>
        <dbReference type="ARBA" id="ARBA00006471"/>
    </source>
</evidence>
<keyword evidence="5" id="KW-0699">rRNA-binding</keyword>
<dbReference type="AlphaFoldDB" id="A0A1G2PUR7"/>
<dbReference type="PROSITE" id="PS00053">
    <property type="entry name" value="RIBOSOMAL_S8"/>
    <property type="match status" value="1"/>
</dbReference>
<keyword evidence="5" id="KW-0694">RNA-binding</keyword>
<dbReference type="GO" id="GO:0003735">
    <property type="term" value="F:structural constituent of ribosome"/>
    <property type="evidence" value="ECO:0007669"/>
    <property type="project" value="InterPro"/>
</dbReference>
<dbReference type="Proteomes" id="UP000176951">
    <property type="component" value="Unassembled WGS sequence"/>
</dbReference>
<dbReference type="InterPro" id="IPR000630">
    <property type="entry name" value="Ribosomal_uS8"/>
</dbReference>
<dbReference type="InterPro" id="IPR035987">
    <property type="entry name" value="Ribosomal_uS8_sf"/>
</dbReference>
<comment type="caution">
    <text evidence="7">The sequence shown here is derived from an EMBL/GenBank/DDBJ whole genome shotgun (WGS) entry which is preliminary data.</text>
</comment>
<dbReference type="FunFam" id="3.30.1490.10:FF:000001">
    <property type="entry name" value="30S ribosomal protein S8"/>
    <property type="match status" value="1"/>
</dbReference>
<evidence type="ECO:0000313" key="7">
    <source>
        <dbReference type="EMBL" id="OHA52045.1"/>
    </source>
</evidence>
<gene>
    <name evidence="5" type="primary">rpsH</name>
    <name evidence="7" type="ORF">A3A97_00660</name>
</gene>
<dbReference type="Gene3D" id="3.30.1370.30">
    <property type="match status" value="1"/>
</dbReference>
<dbReference type="GO" id="GO:0006412">
    <property type="term" value="P:translation"/>
    <property type="evidence" value="ECO:0007669"/>
    <property type="project" value="UniProtKB-UniRule"/>
</dbReference>